<feature type="region of interest" description="Disordered" evidence="1">
    <location>
        <begin position="41"/>
        <end position="73"/>
    </location>
</feature>
<evidence type="ECO:0000313" key="3">
    <source>
        <dbReference type="Proteomes" id="UP001501576"/>
    </source>
</evidence>
<feature type="compositionally biased region" description="Basic and acidic residues" evidence="1">
    <location>
        <begin position="53"/>
        <end position="62"/>
    </location>
</feature>
<reference evidence="3" key="1">
    <citation type="journal article" date="2019" name="Int. J. Syst. Evol. Microbiol.">
        <title>The Global Catalogue of Microorganisms (GCM) 10K type strain sequencing project: providing services to taxonomists for standard genome sequencing and annotation.</title>
        <authorList>
            <consortium name="The Broad Institute Genomics Platform"/>
            <consortium name="The Broad Institute Genome Sequencing Center for Infectious Disease"/>
            <person name="Wu L."/>
            <person name="Ma J."/>
        </authorList>
    </citation>
    <scope>NUCLEOTIDE SEQUENCE [LARGE SCALE GENOMIC DNA]</scope>
    <source>
        <strain evidence="3">JCM 5052</strain>
    </source>
</reference>
<dbReference type="RefSeq" id="WP_346161694.1">
    <property type="nucleotide sequence ID" value="NZ_BAAABZ010000095.1"/>
</dbReference>
<protein>
    <submittedName>
        <fullName evidence="2">Uncharacterized protein</fullName>
    </submittedName>
</protein>
<evidence type="ECO:0000313" key="2">
    <source>
        <dbReference type="EMBL" id="GAA0574317.1"/>
    </source>
</evidence>
<gene>
    <name evidence="2" type="ORF">GCM10010390_91710</name>
</gene>
<feature type="compositionally biased region" description="Polar residues" evidence="1">
    <location>
        <begin position="64"/>
        <end position="73"/>
    </location>
</feature>
<evidence type="ECO:0000256" key="1">
    <source>
        <dbReference type="SAM" id="MobiDB-lite"/>
    </source>
</evidence>
<comment type="caution">
    <text evidence="2">The sequence shown here is derived from an EMBL/GenBank/DDBJ whole genome shotgun (WGS) entry which is preliminary data.</text>
</comment>
<accession>A0ABP3PYF4</accession>
<organism evidence="2 3">
    <name type="scientific">Streptomyces mordarskii</name>
    <dbReference type="NCBI Taxonomy" id="1226758"/>
    <lineage>
        <taxon>Bacteria</taxon>
        <taxon>Bacillati</taxon>
        <taxon>Actinomycetota</taxon>
        <taxon>Actinomycetes</taxon>
        <taxon>Kitasatosporales</taxon>
        <taxon>Streptomycetaceae</taxon>
        <taxon>Streptomyces</taxon>
    </lineage>
</organism>
<keyword evidence="3" id="KW-1185">Reference proteome</keyword>
<sequence>MAKKNRNNDDNTVVNIAAPGSVVGIQCGGSIVDTTVTVNGSRSTIDDQYPGGRRIDIEDMDRSLISNPDNPDD</sequence>
<dbReference type="EMBL" id="BAAABZ010000095">
    <property type="protein sequence ID" value="GAA0574317.1"/>
    <property type="molecule type" value="Genomic_DNA"/>
</dbReference>
<dbReference type="Proteomes" id="UP001501576">
    <property type="component" value="Unassembled WGS sequence"/>
</dbReference>
<name>A0ABP3PYF4_9ACTN</name>
<proteinExistence type="predicted"/>